<dbReference type="Pfam" id="PF13091">
    <property type="entry name" value="PLDc_2"/>
    <property type="match status" value="1"/>
</dbReference>
<dbReference type="RefSeq" id="WP_109614875.1">
    <property type="nucleotide sequence ID" value="NZ_QGGG01000027.1"/>
</dbReference>
<dbReference type="Gene3D" id="3.40.50.10810">
    <property type="entry name" value="Tandem AAA-ATPase domain"/>
    <property type="match status" value="2"/>
</dbReference>
<dbReference type="EMBL" id="QGGG01000027">
    <property type="protein sequence ID" value="PWJ73369.1"/>
    <property type="molecule type" value="Genomic_DNA"/>
</dbReference>
<dbReference type="InterPro" id="IPR000330">
    <property type="entry name" value="SNF2_N"/>
</dbReference>
<dbReference type="Gene3D" id="3.40.50.300">
    <property type="entry name" value="P-loop containing nucleotide triphosphate hydrolases"/>
    <property type="match status" value="1"/>
</dbReference>
<dbReference type="SMART" id="SM00490">
    <property type="entry name" value="HELICc"/>
    <property type="match status" value="1"/>
</dbReference>
<proteinExistence type="predicted"/>
<sequence>MPRIFDNIESGLLPALRQTLSISERGDFCVGYFNLRGWKSVDDLVSAWPGGEGSQCRLLVGMQRLPQEELRIGLGTGKEDHTLDNQSALRLKRRLAEDFRVQLTLGMPNNADEAGLRRLASQLKSKQVTVRLFLKHPLHAKLYLLFRPDPNNPITGFLGSSNLTLSGLSKQGELNVDVLDHDATEKLAKWFDDRWSDRWCIDITEELIEVIEDSWAREEPLDPYMIYVKMAYHLAQEARAGLNEFRIPPEFGKRLFAYQEAAVKIAAHHLNKRGGVLIGDVVGLGKTLMATALAKIFQDDHFTETLIICPKNLVKMWEDYVAEYRLLAKVLSVTRVTRELPDLRRYRVVLIDESHNLRNHEGRRYRAIQEYLQENESRCILLSATPYNKTYGDLSNQLRLFVPEEQDIGVRPERLLQDIGETEFIRRHQCPVRSLAAFEKSDHADDWRELMRLYMVRRTRTFIQDNYAQIDPANGRKFLTFEDGSRSYFPERVPRTLRLNINDKDTGDQYAKLYAAPVVDAINLMHLPRYGLGNYVAPKPHKPPTPNEAKQLDDLSRAGKRLMGFCRTNLFKRLESSGEAFQQSLERHVLRNYIFLHAIENELPLPLGTQDAGLLDTANYDEDVDDQSADAELFAEGEDENTQDAEALDLRDEAAFRAQAAETYGLYATQYRKRFKWLRADLFVAQLKKDLATDSARLLKIIDDCGQWDPSKDTKLASLFDLLTKKHPNEKIMIFSQFADTVRYLERQLKAKGLKSIAAVSGETSDPTSFAWRFSPGSNNKRDKIKPDEELRVLIATDVLSEGQNLQDGAILVNYDLPWAIIRLIQRAGRVDRIGQKAEKILCYSFLPADGVERLIQLRSRVRQRLKENAEVVGTDEAFFEDEGEREELVDLYNENAGILDGEADTEVDLASYAYQIWKNAIDANPALQKSIPELPSVVYSTKAYTPQDGRPHGALVYMRTAQGNDALAWVDQDGASVTQSQFEILKIAACERNTPALPRQEQHHSMVAKGVEHIAAEEKQVGGQLGRPSGARFRTYERLKRHADKVKGSLFDLPELGKAIEEIYRFPLRQSATDTLNRQMKVGINDDKLAELVLALREEDRLCLIQDEEHSGEPQIICSLGLARLTA</sequence>
<dbReference type="InterPro" id="IPR001650">
    <property type="entry name" value="Helicase_C-like"/>
</dbReference>
<comment type="caution">
    <text evidence="4">The sequence shown here is derived from an EMBL/GenBank/DDBJ whole genome shotgun (WGS) entry which is preliminary data.</text>
</comment>
<dbReference type="InterPro" id="IPR049730">
    <property type="entry name" value="SNF2/RAD54-like_C"/>
</dbReference>
<gene>
    <name evidence="4" type="ORF">C7441_12715</name>
</gene>
<keyword evidence="5" id="KW-1185">Reference proteome</keyword>
<evidence type="ECO:0000259" key="2">
    <source>
        <dbReference type="PROSITE" id="PS51192"/>
    </source>
</evidence>
<name>A0A316BK99_PSESE</name>
<keyword evidence="1" id="KW-0378">Hydrolase</keyword>
<feature type="domain" description="Helicase ATP-binding" evidence="2">
    <location>
        <begin position="267"/>
        <end position="404"/>
    </location>
</feature>
<evidence type="ECO:0000256" key="1">
    <source>
        <dbReference type="ARBA" id="ARBA00022801"/>
    </source>
</evidence>
<dbReference type="PANTHER" id="PTHR45766">
    <property type="entry name" value="DNA ANNEALING HELICASE AND ENDONUCLEASE ZRANB3 FAMILY MEMBER"/>
    <property type="match status" value="1"/>
</dbReference>
<dbReference type="CDD" id="cd18793">
    <property type="entry name" value="SF2_C_SNF"/>
    <property type="match status" value="1"/>
</dbReference>
<evidence type="ECO:0000259" key="3">
    <source>
        <dbReference type="PROSITE" id="PS51194"/>
    </source>
</evidence>
<dbReference type="GO" id="GO:0005524">
    <property type="term" value="F:ATP binding"/>
    <property type="evidence" value="ECO:0007669"/>
    <property type="project" value="InterPro"/>
</dbReference>
<dbReference type="SUPFAM" id="SSF52540">
    <property type="entry name" value="P-loop containing nucleoside triphosphate hydrolases"/>
    <property type="match status" value="2"/>
</dbReference>
<dbReference type="PANTHER" id="PTHR45766:SF6">
    <property type="entry name" value="SWI_SNF-RELATED MATRIX-ASSOCIATED ACTIN-DEPENDENT REGULATOR OF CHROMATIN SUBFAMILY A-LIKE PROTEIN 1"/>
    <property type="match status" value="1"/>
</dbReference>
<organism evidence="4 5">
    <name type="scientific">Pseudaminobacter salicylatoxidans</name>
    <dbReference type="NCBI Taxonomy" id="93369"/>
    <lineage>
        <taxon>Bacteria</taxon>
        <taxon>Pseudomonadati</taxon>
        <taxon>Pseudomonadota</taxon>
        <taxon>Alphaproteobacteria</taxon>
        <taxon>Hyphomicrobiales</taxon>
        <taxon>Phyllobacteriaceae</taxon>
        <taxon>Pseudaminobacter</taxon>
    </lineage>
</organism>
<dbReference type="GO" id="GO:0016787">
    <property type="term" value="F:hydrolase activity"/>
    <property type="evidence" value="ECO:0007669"/>
    <property type="project" value="UniProtKB-KW"/>
</dbReference>
<dbReference type="Proteomes" id="UP000245396">
    <property type="component" value="Unassembled WGS sequence"/>
</dbReference>
<dbReference type="CDD" id="cd09178">
    <property type="entry name" value="PLDc_N_Snf2_like"/>
    <property type="match status" value="1"/>
</dbReference>
<dbReference type="InterPro" id="IPR025202">
    <property type="entry name" value="PLD-like_dom"/>
</dbReference>
<protein>
    <submittedName>
        <fullName evidence="4">Phospholipase D-like protein</fullName>
    </submittedName>
</protein>
<dbReference type="Pfam" id="PF00176">
    <property type="entry name" value="SNF2-rel_dom"/>
    <property type="match status" value="1"/>
</dbReference>
<dbReference type="Gene3D" id="3.30.870.10">
    <property type="entry name" value="Endonuclease Chain A"/>
    <property type="match status" value="1"/>
</dbReference>
<dbReference type="SMART" id="SM00487">
    <property type="entry name" value="DEXDc"/>
    <property type="match status" value="1"/>
</dbReference>
<dbReference type="InterPro" id="IPR014001">
    <property type="entry name" value="Helicase_ATP-bd"/>
</dbReference>
<dbReference type="SUPFAM" id="SSF56024">
    <property type="entry name" value="Phospholipase D/nuclease"/>
    <property type="match status" value="1"/>
</dbReference>
<dbReference type="InterPro" id="IPR027417">
    <property type="entry name" value="P-loop_NTPase"/>
</dbReference>
<evidence type="ECO:0000313" key="5">
    <source>
        <dbReference type="Proteomes" id="UP000245396"/>
    </source>
</evidence>
<feature type="domain" description="Helicase C-terminal" evidence="3">
    <location>
        <begin position="715"/>
        <end position="878"/>
    </location>
</feature>
<accession>A0A316BK99</accession>
<reference evidence="4 5" key="1">
    <citation type="submission" date="2018-05" db="EMBL/GenBank/DDBJ databases">
        <title>Genomic Encyclopedia of Type Strains, Phase IV (KMG-IV): sequencing the most valuable type-strain genomes for metagenomic binning, comparative biology and taxonomic classification.</title>
        <authorList>
            <person name="Goeker M."/>
        </authorList>
    </citation>
    <scope>NUCLEOTIDE SEQUENCE [LARGE SCALE GENOMIC DNA]</scope>
    <source>
        <strain evidence="4 5">DSM 6986</strain>
    </source>
</reference>
<evidence type="ECO:0000313" key="4">
    <source>
        <dbReference type="EMBL" id="PWJ73369.1"/>
    </source>
</evidence>
<dbReference type="AlphaFoldDB" id="A0A316BK99"/>
<dbReference type="GO" id="GO:0004386">
    <property type="term" value="F:helicase activity"/>
    <property type="evidence" value="ECO:0007669"/>
    <property type="project" value="UniProtKB-KW"/>
</dbReference>
<dbReference type="PROSITE" id="PS51194">
    <property type="entry name" value="HELICASE_CTER"/>
    <property type="match status" value="1"/>
</dbReference>
<dbReference type="InterPro" id="IPR038718">
    <property type="entry name" value="SNF2-like_sf"/>
</dbReference>
<dbReference type="PROSITE" id="PS51192">
    <property type="entry name" value="HELICASE_ATP_BIND_1"/>
    <property type="match status" value="1"/>
</dbReference>
<dbReference type="Pfam" id="PF00271">
    <property type="entry name" value="Helicase_C"/>
    <property type="match status" value="1"/>
</dbReference>
<dbReference type="OrthoDB" id="9814088at2"/>